<dbReference type="PANTHER" id="PTHR46637:SF1">
    <property type="entry name" value="BLL5188 PROTEIN"/>
    <property type="match status" value="1"/>
</dbReference>
<dbReference type="Proteomes" id="UP000655044">
    <property type="component" value="Unassembled WGS sequence"/>
</dbReference>
<accession>A0A8J3SBX3</accession>
<feature type="region of interest" description="Disordered" evidence="1">
    <location>
        <begin position="113"/>
        <end position="149"/>
    </location>
</feature>
<gene>
    <name evidence="3" type="ORF">Pro02_73520</name>
</gene>
<protein>
    <submittedName>
        <fullName evidence="3">Transposase</fullName>
    </submittedName>
</protein>
<feature type="region of interest" description="Disordered" evidence="1">
    <location>
        <begin position="1"/>
        <end position="29"/>
    </location>
</feature>
<dbReference type="AlphaFoldDB" id="A0A8J3SBX3"/>
<keyword evidence="4" id="KW-1185">Reference proteome</keyword>
<name>A0A8J3SBX3_PLARO</name>
<organism evidence="3 4">
    <name type="scientific">Planobispora rosea</name>
    <dbReference type="NCBI Taxonomy" id="35762"/>
    <lineage>
        <taxon>Bacteria</taxon>
        <taxon>Bacillati</taxon>
        <taxon>Actinomycetota</taxon>
        <taxon>Actinomycetes</taxon>
        <taxon>Streptosporangiales</taxon>
        <taxon>Streptosporangiaceae</taxon>
        <taxon>Planobispora</taxon>
    </lineage>
</organism>
<evidence type="ECO:0000313" key="3">
    <source>
        <dbReference type="EMBL" id="GIH88944.1"/>
    </source>
</evidence>
<evidence type="ECO:0000259" key="2">
    <source>
        <dbReference type="Pfam" id="PF13340"/>
    </source>
</evidence>
<sequence>MVHRGDLTDQQRAQISPLLPEGGGQGGQWRDWRDHRQVLNGILWQARTAAPWRDVPERYGPWKTLHERLRRWSADDTWEAIFEHVKASVQAEETGLDEAVYEVAVDSTVTRAHPHAAGARKKGAAQPSAPRVRRWRPSTARRWAAPGAA</sequence>
<proteinExistence type="predicted"/>
<dbReference type="InterPro" id="IPR052909">
    <property type="entry name" value="Transposase_6_like"/>
</dbReference>
<feature type="domain" description="Insertion element IS402-like" evidence="2">
    <location>
        <begin position="7"/>
        <end position="82"/>
    </location>
</feature>
<reference evidence="3" key="1">
    <citation type="submission" date="2021-01" db="EMBL/GenBank/DDBJ databases">
        <title>Whole genome shotgun sequence of Planobispora rosea NBRC 15558.</title>
        <authorList>
            <person name="Komaki H."/>
            <person name="Tamura T."/>
        </authorList>
    </citation>
    <scope>NUCLEOTIDE SEQUENCE</scope>
    <source>
        <strain evidence="3">NBRC 15558</strain>
    </source>
</reference>
<feature type="compositionally biased region" description="Basic residues" evidence="1">
    <location>
        <begin position="113"/>
        <end position="123"/>
    </location>
</feature>
<evidence type="ECO:0000256" key="1">
    <source>
        <dbReference type="SAM" id="MobiDB-lite"/>
    </source>
</evidence>
<dbReference type="EMBL" id="BOOI01000095">
    <property type="protein sequence ID" value="GIH88944.1"/>
    <property type="molecule type" value="Genomic_DNA"/>
</dbReference>
<dbReference type="PANTHER" id="PTHR46637">
    <property type="entry name" value="TIS1421-TRANSPOSASE PROTEIN A"/>
    <property type="match status" value="1"/>
</dbReference>
<evidence type="ECO:0000313" key="4">
    <source>
        <dbReference type="Proteomes" id="UP000655044"/>
    </source>
</evidence>
<dbReference type="NCBIfam" id="NF033580">
    <property type="entry name" value="transpos_IS5_3"/>
    <property type="match status" value="1"/>
</dbReference>
<dbReference type="InterPro" id="IPR025161">
    <property type="entry name" value="IS402-like_dom"/>
</dbReference>
<comment type="caution">
    <text evidence="3">The sequence shown here is derived from an EMBL/GenBank/DDBJ whole genome shotgun (WGS) entry which is preliminary data.</text>
</comment>
<dbReference type="Pfam" id="PF13340">
    <property type="entry name" value="DUF4096"/>
    <property type="match status" value="1"/>
</dbReference>